<accession>A0A6P8JBR7</accession>
<keyword evidence="2" id="KW-0645">Protease</keyword>
<dbReference type="InterPro" id="IPR003653">
    <property type="entry name" value="Peptidase_C48_C"/>
</dbReference>
<evidence type="ECO:0000256" key="1">
    <source>
        <dbReference type="ARBA" id="ARBA00005234"/>
    </source>
</evidence>
<comment type="similarity">
    <text evidence="1">Belongs to the peptidase C48 family.</text>
</comment>
<dbReference type="OrthoDB" id="1939479at2759"/>
<evidence type="ECO:0000256" key="2">
    <source>
        <dbReference type="ARBA" id="ARBA00022670"/>
    </source>
</evidence>
<dbReference type="InterPro" id="IPR038765">
    <property type="entry name" value="Papain-like_cys_pep_sf"/>
</dbReference>
<dbReference type="GO" id="GO:0005634">
    <property type="term" value="C:nucleus"/>
    <property type="evidence" value="ECO:0007669"/>
    <property type="project" value="TreeGrafter"/>
</dbReference>
<sequence>MVVLIKERKVIHLDSLTGQPKRSLVSSIMELLCYVHVATYNAPLNISEWFALNPNEIIPLQRNCDDCGVFLCKYAEYIALERKIDFDQKDMPYFRRMIKKALQDGHL</sequence>
<dbReference type="AlphaFoldDB" id="A0A6P8JBR7"/>
<dbReference type="GO" id="GO:0006508">
    <property type="term" value="P:proteolysis"/>
    <property type="evidence" value="ECO:0007669"/>
    <property type="project" value="UniProtKB-KW"/>
</dbReference>
<dbReference type="GeneID" id="116308743"/>
<evidence type="ECO:0000256" key="3">
    <source>
        <dbReference type="ARBA" id="ARBA00022801"/>
    </source>
</evidence>
<evidence type="ECO:0000259" key="5">
    <source>
        <dbReference type="Pfam" id="PF02902"/>
    </source>
</evidence>
<keyword evidence="3" id="KW-0378">Hydrolase</keyword>
<dbReference type="GO" id="GO:0016926">
    <property type="term" value="P:protein desumoylation"/>
    <property type="evidence" value="ECO:0007669"/>
    <property type="project" value="TreeGrafter"/>
</dbReference>
<dbReference type="PANTHER" id="PTHR12606">
    <property type="entry name" value="SENTRIN/SUMO-SPECIFIC PROTEASE"/>
    <property type="match status" value="1"/>
</dbReference>
<proteinExistence type="inferred from homology"/>
<reference evidence="7" key="1">
    <citation type="submission" date="2025-08" db="UniProtKB">
        <authorList>
            <consortium name="RefSeq"/>
        </authorList>
    </citation>
    <scope>IDENTIFICATION</scope>
    <source>
        <tissue evidence="7">Tentacle</tissue>
    </source>
</reference>
<keyword evidence="6" id="KW-1185">Reference proteome</keyword>
<evidence type="ECO:0000313" key="6">
    <source>
        <dbReference type="Proteomes" id="UP000515163"/>
    </source>
</evidence>
<dbReference type="RefSeq" id="XP_031575088.1">
    <property type="nucleotide sequence ID" value="XM_031719228.1"/>
</dbReference>
<feature type="domain" description="Ubiquitin-like protease family profile" evidence="5">
    <location>
        <begin position="2"/>
        <end position="101"/>
    </location>
</feature>
<gene>
    <name evidence="7" type="primary">LOC116308743</name>
</gene>
<evidence type="ECO:0000256" key="4">
    <source>
        <dbReference type="ARBA" id="ARBA00022807"/>
    </source>
</evidence>
<dbReference type="SUPFAM" id="SSF54001">
    <property type="entry name" value="Cysteine proteinases"/>
    <property type="match status" value="1"/>
</dbReference>
<dbReference type="InParanoid" id="A0A6P8JBR7"/>
<evidence type="ECO:0000313" key="7">
    <source>
        <dbReference type="RefSeq" id="XP_031575088.1"/>
    </source>
</evidence>
<dbReference type="GO" id="GO:0016929">
    <property type="term" value="F:deSUMOylase activity"/>
    <property type="evidence" value="ECO:0007669"/>
    <property type="project" value="TreeGrafter"/>
</dbReference>
<dbReference type="Pfam" id="PF02902">
    <property type="entry name" value="Peptidase_C48"/>
    <property type="match status" value="1"/>
</dbReference>
<organism evidence="6 7">
    <name type="scientific">Actinia tenebrosa</name>
    <name type="common">Australian red waratah sea anemone</name>
    <dbReference type="NCBI Taxonomy" id="6105"/>
    <lineage>
        <taxon>Eukaryota</taxon>
        <taxon>Metazoa</taxon>
        <taxon>Cnidaria</taxon>
        <taxon>Anthozoa</taxon>
        <taxon>Hexacorallia</taxon>
        <taxon>Actiniaria</taxon>
        <taxon>Actiniidae</taxon>
        <taxon>Actinia</taxon>
    </lineage>
</organism>
<dbReference type="Proteomes" id="UP000515163">
    <property type="component" value="Unplaced"/>
</dbReference>
<name>A0A6P8JBR7_ACTTE</name>
<dbReference type="PANTHER" id="PTHR12606:SF141">
    <property type="entry name" value="GH15225P-RELATED"/>
    <property type="match status" value="1"/>
</dbReference>
<dbReference type="KEGG" id="aten:116308743"/>
<protein>
    <submittedName>
        <fullName evidence="7">Sentrin-specific protease 2-like</fullName>
    </submittedName>
</protein>
<keyword evidence="4" id="KW-0788">Thiol protease</keyword>
<dbReference type="Gene3D" id="3.40.395.10">
    <property type="entry name" value="Adenoviral Proteinase, Chain A"/>
    <property type="match status" value="1"/>
</dbReference>